<protein>
    <recommendedName>
        <fullName evidence="3">histidine kinase</fullName>
        <ecNumber evidence="3">2.7.13.3</ecNumber>
    </recommendedName>
</protein>
<dbReference type="Pfam" id="PF02518">
    <property type="entry name" value="HATPase_c"/>
    <property type="match status" value="1"/>
</dbReference>
<name>A0A511RL12_9DEIN</name>
<dbReference type="EC" id="2.7.13.3" evidence="3"/>
<dbReference type="Pfam" id="PF00512">
    <property type="entry name" value="HisKA"/>
    <property type="match status" value="1"/>
</dbReference>
<dbReference type="InterPro" id="IPR004358">
    <property type="entry name" value="Sig_transdc_His_kin-like_C"/>
</dbReference>
<dbReference type="RefSeq" id="WP_147147987.1">
    <property type="nucleotide sequence ID" value="NZ_BJXN01000012.1"/>
</dbReference>
<dbReference type="PROSITE" id="PS50885">
    <property type="entry name" value="HAMP"/>
    <property type="match status" value="1"/>
</dbReference>
<dbReference type="GO" id="GO:0016020">
    <property type="term" value="C:membrane"/>
    <property type="evidence" value="ECO:0007669"/>
    <property type="project" value="UniProtKB-SubCell"/>
</dbReference>
<dbReference type="CDD" id="cd06225">
    <property type="entry name" value="HAMP"/>
    <property type="match status" value="1"/>
</dbReference>
<keyword evidence="5" id="KW-0808">Transferase</keyword>
<dbReference type="InterPro" id="IPR036890">
    <property type="entry name" value="HATPase_C_sf"/>
</dbReference>
<dbReference type="CDD" id="cd00082">
    <property type="entry name" value="HisKA"/>
    <property type="match status" value="1"/>
</dbReference>
<evidence type="ECO:0000313" key="11">
    <source>
        <dbReference type="Proteomes" id="UP000321827"/>
    </source>
</evidence>
<evidence type="ECO:0000256" key="4">
    <source>
        <dbReference type="ARBA" id="ARBA00022553"/>
    </source>
</evidence>
<dbReference type="AlphaFoldDB" id="A0A511RL12"/>
<evidence type="ECO:0000256" key="2">
    <source>
        <dbReference type="ARBA" id="ARBA00004370"/>
    </source>
</evidence>
<gene>
    <name evidence="10" type="ORF">ODE01S_17730</name>
</gene>
<accession>A0A511RL12</accession>
<dbReference type="InterPro" id="IPR050736">
    <property type="entry name" value="Sensor_HK_Regulatory"/>
</dbReference>
<dbReference type="Gene3D" id="3.30.565.10">
    <property type="entry name" value="Histidine kinase-like ATPase, C-terminal domain"/>
    <property type="match status" value="1"/>
</dbReference>
<dbReference type="PROSITE" id="PS50109">
    <property type="entry name" value="HIS_KIN"/>
    <property type="match status" value="1"/>
</dbReference>
<evidence type="ECO:0000256" key="6">
    <source>
        <dbReference type="ARBA" id="ARBA00022777"/>
    </source>
</evidence>
<dbReference type="InterPro" id="IPR005467">
    <property type="entry name" value="His_kinase_dom"/>
</dbReference>
<keyword evidence="4" id="KW-0597">Phosphoprotein</keyword>
<proteinExistence type="predicted"/>
<evidence type="ECO:0000256" key="5">
    <source>
        <dbReference type="ARBA" id="ARBA00022679"/>
    </source>
</evidence>
<dbReference type="SMART" id="SM00387">
    <property type="entry name" value="HATPase_c"/>
    <property type="match status" value="1"/>
</dbReference>
<dbReference type="PANTHER" id="PTHR43711:SF1">
    <property type="entry name" value="HISTIDINE KINASE 1"/>
    <property type="match status" value="1"/>
</dbReference>
<dbReference type="InterPro" id="IPR003594">
    <property type="entry name" value="HATPase_dom"/>
</dbReference>
<dbReference type="InterPro" id="IPR003660">
    <property type="entry name" value="HAMP_dom"/>
</dbReference>
<feature type="domain" description="Histidine kinase" evidence="8">
    <location>
        <begin position="373"/>
        <end position="585"/>
    </location>
</feature>
<dbReference type="SUPFAM" id="SSF158472">
    <property type="entry name" value="HAMP domain-like"/>
    <property type="match status" value="1"/>
</dbReference>
<evidence type="ECO:0000256" key="3">
    <source>
        <dbReference type="ARBA" id="ARBA00012438"/>
    </source>
</evidence>
<keyword evidence="6" id="KW-0418">Kinase</keyword>
<feature type="domain" description="HAMP" evidence="9">
    <location>
        <begin position="281"/>
        <end position="333"/>
    </location>
</feature>
<dbReference type="Gene3D" id="1.10.287.130">
    <property type="match status" value="1"/>
</dbReference>
<evidence type="ECO:0000256" key="1">
    <source>
        <dbReference type="ARBA" id="ARBA00000085"/>
    </source>
</evidence>
<reference evidence="10 11" key="1">
    <citation type="submission" date="2019-07" db="EMBL/GenBank/DDBJ databases">
        <title>Whole genome shotgun sequence of Oceanithermus desulfurans NBRC 100063.</title>
        <authorList>
            <person name="Hosoyama A."/>
            <person name="Uohara A."/>
            <person name="Ohji S."/>
            <person name="Ichikawa N."/>
        </authorList>
    </citation>
    <scope>NUCLEOTIDE SEQUENCE [LARGE SCALE GENOMIC DNA]</scope>
    <source>
        <strain evidence="10 11">NBRC 100063</strain>
    </source>
</reference>
<comment type="caution">
    <text evidence="10">The sequence shown here is derived from an EMBL/GenBank/DDBJ whole genome shotgun (WGS) entry which is preliminary data.</text>
</comment>
<organism evidence="10 11">
    <name type="scientific">Oceanithermus desulfurans NBRC 100063</name>
    <dbReference type="NCBI Taxonomy" id="1227550"/>
    <lineage>
        <taxon>Bacteria</taxon>
        <taxon>Thermotogati</taxon>
        <taxon>Deinococcota</taxon>
        <taxon>Deinococci</taxon>
        <taxon>Thermales</taxon>
        <taxon>Thermaceae</taxon>
        <taxon>Oceanithermus</taxon>
    </lineage>
</organism>
<dbReference type="Gene3D" id="6.10.340.10">
    <property type="match status" value="1"/>
</dbReference>
<sequence length="589" mass="64218">MRRASWFSRLEGRFTLAAAAAGLLPLVLVGAVAWYGLSRSYLGLAGARIESEAARLQGSLDGRLEAIAGVLGEALDASGDGAWPLRFAAARLPEVVVLQVREAGGVRARWSRFEVDPAPLAPLARAGAPETWGAVRRDDWGEPQLTLGLARPSGRFLEAVLRAPVLWDALVELRDPELHAYLTDGSGRILASSDRVEVLRGERAPREAQHGVAGRVFRYRDDRGAWRLAVARDVDRLGGRLVVEAPVQGLLAPLSGPLLTLLAALLLAMTASYLPGWRLARSVTRPLDELARGARELEQGRLERPLAESGPPEARAAVRAFNRMAAELEQGRLELEDYAQHLEDRVAERTEALRLALERALEADRAKTRFLASVSHELRTPLASIKGFASTLLAPDVAWKPEEAAEFLRIIESEADRMHYLVNDLLDLARGERGAFAVRPAPRDPARLLRELEPRLQRLARGRPFRVRLPEGSLCVRLDAERIRSVLVNLVENAVKYGPADGEVTVELDELAESVRFRVSDTGPGVPEGLEARVFEPFFRADDATRGSGLGLAIARTIVEAHGGAIGLTREGGRTVAWFTLPKGGCEDA</sequence>
<dbReference type="PRINTS" id="PR00344">
    <property type="entry name" value="BCTRLSENSOR"/>
</dbReference>
<comment type="catalytic activity">
    <reaction evidence="1">
        <text>ATP + protein L-histidine = ADP + protein N-phospho-L-histidine.</text>
        <dbReference type="EC" id="2.7.13.3"/>
    </reaction>
</comment>
<dbReference type="OrthoDB" id="9813151at2"/>
<dbReference type="SMART" id="SM00304">
    <property type="entry name" value="HAMP"/>
    <property type="match status" value="1"/>
</dbReference>
<dbReference type="EMBL" id="BJXN01000012">
    <property type="protein sequence ID" value="GEM90339.1"/>
    <property type="molecule type" value="Genomic_DNA"/>
</dbReference>
<dbReference type="CDD" id="cd18774">
    <property type="entry name" value="PDC2_HK_sensor"/>
    <property type="match status" value="1"/>
</dbReference>
<evidence type="ECO:0000313" key="10">
    <source>
        <dbReference type="EMBL" id="GEM90339.1"/>
    </source>
</evidence>
<dbReference type="SMART" id="SM00388">
    <property type="entry name" value="HisKA"/>
    <property type="match status" value="1"/>
</dbReference>
<dbReference type="PANTHER" id="PTHR43711">
    <property type="entry name" value="TWO-COMPONENT HISTIDINE KINASE"/>
    <property type="match status" value="1"/>
</dbReference>
<dbReference type="CDD" id="cd00075">
    <property type="entry name" value="HATPase"/>
    <property type="match status" value="1"/>
</dbReference>
<evidence type="ECO:0000259" key="9">
    <source>
        <dbReference type="PROSITE" id="PS50885"/>
    </source>
</evidence>
<comment type="subcellular location">
    <subcellularLocation>
        <location evidence="2">Membrane</location>
    </subcellularLocation>
</comment>
<evidence type="ECO:0000259" key="8">
    <source>
        <dbReference type="PROSITE" id="PS50109"/>
    </source>
</evidence>
<dbReference type="InterPro" id="IPR036097">
    <property type="entry name" value="HisK_dim/P_sf"/>
</dbReference>
<dbReference type="Pfam" id="PF00672">
    <property type="entry name" value="HAMP"/>
    <property type="match status" value="1"/>
</dbReference>
<dbReference type="InterPro" id="IPR003661">
    <property type="entry name" value="HisK_dim/P_dom"/>
</dbReference>
<dbReference type="FunFam" id="1.10.287.130:FF:000001">
    <property type="entry name" value="Two-component sensor histidine kinase"/>
    <property type="match status" value="1"/>
</dbReference>
<dbReference type="Proteomes" id="UP000321827">
    <property type="component" value="Unassembled WGS sequence"/>
</dbReference>
<dbReference type="SUPFAM" id="SSF55874">
    <property type="entry name" value="ATPase domain of HSP90 chaperone/DNA topoisomerase II/histidine kinase"/>
    <property type="match status" value="1"/>
</dbReference>
<evidence type="ECO:0000256" key="7">
    <source>
        <dbReference type="ARBA" id="ARBA00023012"/>
    </source>
</evidence>
<dbReference type="SUPFAM" id="SSF47384">
    <property type="entry name" value="Homodimeric domain of signal transducing histidine kinase"/>
    <property type="match status" value="1"/>
</dbReference>
<keyword evidence="7" id="KW-0902">Two-component regulatory system</keyword>
<dbReference type="GO" id="GO:0000155">
    <property type="term" value="F:phosphorelay sensor kinase activity"/>
    <property type="evidence" value="ECO:0007669"/>
    <property type="project" value="InterPro"/>
</dbReference>